<protein>
    <submittedName>
        <fullName evidence="7">(2Fe-2S)-binding protein</fullName>
    </submittedName>
</protein>
<accession>A0ABM8QU81</accession>
<dbReference type="Gene3D" id="3.90.380.10">
    <property type="entry name" value="Naphthalene 1,2-dioxygenase Alpha Subunit, Chain A, domain 1"/>
    <property type="match status" value="1"/>
</dbReference>
<feature type="domain" description="Rieske" evidence="6">
    <location>
        <begin position="21"/>
        <end position="127"/>
    </location>
</feature>
<dbReference type="CDD" id="cd03469">
    <property type="entry name" value="Rieske_RO_Alpha_N"/>
    <property type="match status" value="1"/>
</dbReference>
<evidence type="ECO:0000256" key="4">
    <source>
        <dbReference type="ARBA" id="ARBA00023004"/>
    </source>
</evidence>
<keyword evidence="5" id="KW-0411">Iron-sulfur</keyword>
<dbReference type="Proteomes" id="UP000675880">
    <property type="component" value="Unassembled WGS sequence"/>
</dbReference>
<evidence type="ECO:0000313" key="7">
    <source>
        <dbReference type="EMBL" id="CAE6715861.1"/>
    </source>
</evidence>
<evidence type="ECO:0000313" key="8">
    <source>
        <dbReference type="Proteomes" id="UP000675880"/>
    </source>
</evidence>
<keyword evidence="2" id="KW-0479">Metal-binding</keyword>
<dbReference type="PANTHER" id="PTHR21266">
    <property type="entry name" value="IRON-SULFUR DOMAIN CONTAINING PROTEIN"/>
    <property type="match status" value="1"/>
</dbReference>
<dbReference type="Pfam" id="PF00355">
    <property type="entry name" value="Rieske"/>
    <property type="match status" value="1"/>
</dbReference>
<dbReference type="InterPro" id="IPR036922">
    <property type="entry name" value="Rieske_2Fe-2S_sf"/>
</dbReference>
<dbReference type="SUPFAM" id="SSF55961">
    <property type="entry name" value="Bet v1-like"/>
    <property type="match status" value="1"/>
</dbReference>
<dbReference type="EMBL" id="CAJNBJ010000001">
    <property type="protein sequence ID" value="CAE6715861.1"/>
    <property type="molecule type" value="Genomic_DNA"/>
</dbReference>
<organism evidence="7 8">
    <name type="scientific">Nitrospira defluvii</name>
    <dbReference type="NCBI Taxonomy" id="330214"/>
    <lineage>
        <taxon>Bacteria</taxon>
        <taxon>Pseudomonadati</taxon>
        <taxon>Nitrospirota</taxon>
        <taxon>Nitrospiria</taxon>
        <taxon>Nitrospirales</taxon>
        <taxon>Nitrospiraceae</taxon>
        <taxon>Nitrospira</taxon>
    </lineage>
</organism>
<keyword evidence="4" id="KW-0408">Iron</keyword>
<evidence type="ECO:0000256" key="5">
    <source>
        <dbReference type="ARBA" id="ARBA00023014"/>
    </source>
</evidence>
<dbReference type="Gene3D" id="2.102.10.10">
    <property type="entry name" value="Rieske [2Fe-2S] iron-sulphur domain"/>
    <property type="match status" value="1"/>
</dbReference>
<evidence type="ECO:0000259" key="6">
    <source>
        <dbReference type="PROSITE" id="PS51296"/>
    </source>
</evidence>
<dbReference type="InterPro" id="IPR050584">
    <property type="entry name" value="Cholesterol_7-desaturase"/>
</dbReference>
<comment type="caution">
    <text evidence="7">The sequence shown here is derived from an EMBL/GenBank/DDBJ whole genome shotgun (WGS) entry which is preliminary data.</text>
</comment>
<evidence type="ECO:0000256" key="2">
    <source>
        <dbReference type="ARBA" id="ARBA00022723"/>
    </source>
</evidence>
<keyword evidence="8" id="KW-1185">Reference proteome</keyword>
<keyword evidence="1" id="KW-0001">2Fe-2S</keyword>
<dbReference type="SUPFAM" id="SSF50022">
    <property type="entry name" value="ISP domain"/>
    <property type="match status" value="1"/>
</dbReference>
<dbReference type="PANTHER" id="PTHR21266:SF60">
    <property type="entry name" value="3-KETOSTEROID-9-ALPHA-MONOOXYGENASE, OXYGENASE COMPONENT"/>
    <property type="match status" value="1"/>
</dbReference>
<keyword evidence="3" id="KW-0560">Oxidoreductase</keyword>
<dbReference type="PROSITE" id="PS51296">
    <property type="entry name" value="RIESKE"/>
    <property type="match status" value="1"/>
</dbReference>
<gene>
    <name evidence="7" type="ORF">NSPZN2_11444</name>
</gene>
<name>A0ABM8QU81_9BACT</name>
<dbReference type="Pfam" id="PF19112">
    <property type="entry name" value="VanA_C"/>
    <property type="match status" value="1"/>
</dbReference>
<evidence type="ECO:0000256" key="1">
    <source>
        <dbReference type="ARBA" id="ARBA00022714"/>
    </source>
</evidence>
<dbReference type="InterPro" id="IPR044043">
    <property type="entry name" value="VanA_C_cat"/>
</dbReference>
<reference evidence="7 8" key="1">
    <citation type="submission" date="2021-02" db="EMBL/GenBank/DDBJ databases">
        <authorList>
            <person name="Han P."/>
        </authorList>
    </citation>
    <scope>NUCLEOTIDE SEQUENCE [LARGE SCALE GENOMIC DNA]</scope>
    <source>
        <strain evidence="7">Candidatus Nitrospira sp. ZN2</strain>
    </source>
</reference>
<sequence length="362" mass="40819">MSTDLITELKPTKSAPLFGFWYPATTSEALAVGQMQTQVMLGQPILVCRDRQSAVAAMRDICPHRGMPLSFGHFDGERVECAYHGWQFDTGGRCRHIPALVEGSALRPEKIGITSYPCQEADGYVWVYLPDPQRPDQPIPELPRLPLPSTPYRMVQISTILDCTIDDGIVGLMDPAHGPFVHQSSWWRTQASMHDKAKTFEPIPNGFRMVPHAPSKNSGPYKLLNKLYGGPLTTTIDFVLPNQRFEFVQCGSMFVSSRATVTPVGEQQCRIDFAAAWNILPWLPFAKPLFRYFANIFMKQDKQAMERQAVGLKYKPALMLIDDADTPAKWYYKLKAAYLTSVQTGAPLDHPLKNRVTLRWRS</sequence>
<proteinExistence type="predicted"/>
<dbReference type="InterPro" id="IPR017941">
    <property type="entry name" value="Rieske_2Fe-2S"/>
</dbReference>
<evidence type="ECO:0000256" key="3">
    <source>
        <dbReference type="ARBA" id="ARBA00023002"/>
    </source>
</evidence>
<dbReference type="RefSeq" id="WP_213041186.1">
    <property type="nucleotide sequence ID" value="NZ_CAJNBJ010000001.1"/>
</dbReference>